<feature type="transmembrane region" description="Helical" evidence="1">
    <location>
        <begin position="216"/>
        <end position="237"/>
    </location>
</feature>
<feature type="transmembrane region" description="Helical" evidence="1">
    <location>
        <begin position="131"/>
        <end position="154"/>
    </location>
</feature>
<dbReference type="PANTHER" id="PTHR37305">
    <property type="entry name" value="INTEGRAL MEMBRANE PROTEIN-RELATED"/>
    <property type="match status" value="1"/>
</dbReference>
<feature type="transmembrane region" description="Helical" evidence="1">
    <location>
        <begin position="166"/>
        <end position="185"/>
    </location>
</feature>
<sequence length="264" mass="28830">MTSIIRTEFYKMKRYSVIWIGVATMFTVVLLARFMATASDGATHTLMNFSSSVIWNNLVLIYPATIALIAGYIIERERTDDTLKNILTIPVSFRKMLIGKLIAVGCMAVALSVIEFLFTLIVFFASGFPGFSIGGMVQVLFQMIGINMISYTAVMPVIAFTAQRSGSFMAGVGFAFFYGFVGMMASGHGLRDLYPITAGLTVIGYQDGSSDPTGNILLSVASILFILAVTFIIVFTAKNREVTAAKKKKKNSGKTVQKRNHSAR</sequence>
<accession>A0A140GXD5</accession>
<dbReference type="EMBL" id="KT825491">
    <property type="protein sequence ID" value="AMN85474.1"/>
    <property type="molecule type" value="Genomic_DNA"/>
</dbReference>
<feature type="transmembrane region" description="Helical" evidence="1">
    <location>
        <begin position="15"/>
        <end position="34"/>
    </location>
</feature>
<keyword evidence="1" id="KW-0812">Transmembrane</keyword>
<keyword evidence="1" id="KW-1133">Transmembrane helix</keyword>
<dbReference type="PANTHER" id="PTHR37305:SF1">
    <property type="entry name" value="MEMBRANE PROTEIN"/>
    <property type="match status" value="1"/>
</dbReference>
<organism evidence="2">
    <name type="scientific">Enterococcus faecium</name>
    <name type="common">Streptococcus faecium</name>
    <dbReference type="NCBI Taxonomy" id="1352"/>
    <lineage>
        <taxon>Bacteria</taxon>
        <taxon>Bacillati</taxon>
        <taxon>Bacillota</taxon>
        <taxon>Bacilli</taxon>
        <taxon>Lactobacillales</taxon>
        <taxon>Enterococcaceae</taxon>
        <taxon>Enterococcus</taxon>
    </lineage>
</organism>
<evidence type="ECO:0000256" key="1">
    <source>
        <dbReference type="SAM" id="Phobius"/>
    </source>
</evidence>
<proteinExistence type="predicted"/>
<keyword evidence="1" id="KW-0472">Membrane</keyword>
<feature type="transmembrane region" description="Helical" evidence="1">
    <location>
        <begin position="101"/>
        <end position="125"/>
    </location>
</feature>
<protein>
    <submittedName>
        <fullName evidence="2">BcrC-like membrane protein</fullName>
    </submittedName>
</protein>
<evidence type="ECO:0000313" key="2">
    <source>
        <dbReference type="EMBL" id="AMN85474.1"/>
    </source>
</evidence>
<dbReference type="Pfam" id="PF12730">
    <property type="entry name" value="ABC2_membrane_4"/>
    <property type="match status" value="1"/>
</dbReference>
<dbReference type="AlphaFoldDB" id="A0A140GXD5"/>
<feature type="transmembrane region" description="Helical" evidence="1">
    <location>
        <begin position="54"/>
        <end position="74"/>
    </location>
</feature>
<name>A0A140GXD5_ENTFC</name>
<reference evidence="2" key="1">
    <citation type="journal article" date="2016" name="J. Antimicrob. Chemother.">
        <title>Characterization of a genomic island harbouring a new vanD allele from Enterococcus faecium N15-508 isolated in Canada.</title>
        <authorList>
            <person name="Boyd D.A."/>
            <person name="Lalancette C."/>
            <person name="Levesque S."/>
            <person name="Golding G.R."/>
        </authorList>
    </citation>
    <scope>NUCLEOTIDE SEQUENCE</scope>
    <source>
        <strain evidence="2">N15-508</strain>
    </source>
</reference>